<keyword evidence="2" id="KW-1185">Reference proteome</keyword>
<reference evidence="1 2" key="1">
    <citation type="journal article" date="2021" name="Appl. Environ. Microbiol.">
        <title>Genetic linkage and physical mapping for an oyster mushroom Pleurotus cornucopiae and QTL analysis for the trait cap color.</title>
        <authorList>
            <person name="Zhang Y."/>
            <person name="Gao W."/>
            <person name="Sonnenberg A."/>
            <person name="Chen Q."/>
            <person name="Zhang J."/>
            <person name="Huang C."/>
        </authorList>
    </citation>
    <scope>NUCLEOTIDE SEQUENCE [LARGE SCALE GENOMIC DNA]</scope>
    <source>
        <strain evidence="1">CCMSSC00406</strain>
    </source>
</reference>
<dbReference type="Proteomes" id="UP000824881">
    <property type="component" value="Unassembled WGS sequence"/>
</dbReference>
<accession>A0ACB7IVJ1</accession>
<gene>
    <name evidence="1" type="ORF">CCMSSC00406_0006688</name>
</gene>
<organism evidence="1 2">
    <name type="scientific">Pleurotus cornucopiae</name>
    <name type="common">Cornucopia mushroom</name>
    <dbReference type="NCBI Taxonomy" id="5321"/>
    <lineage>
        <taxon>Eukaryota</taxon>
        <taxon>Fungi</taxon>
        <taxon>Dikarya</taxon>
        <taxon>Basidiomycota</taxon>
        <taxon>Agaricomycotina</taxon>
        <taxon>Agaricomycetes</taxon>
        <taxon>Agaricomycetidae</taxon>
        <taxon>Agaricales</taxon>
        <taxon>Pleurotineae</taxon>
        <taxon>Pleurotaceae</taxon>
        <taxon>Pleurotus</taxon>
    </lineage>
</organism>
<name>A0ACB7IVJ1_PLECO</name>
<evidence type="ECO:0000313" key="1">
    <source>
        <dbReference type="EMBL" id="KAG9221745.1"/>
    </source>
</evidence>
<dbReference type="EMBL" id="WQMT02000006">
    <property type="protein sequence ID" value="KAG9221745.1"/>
    <property type="molecule type" value="Genomic_DNA"/>
</dbReference>
<comment type="caution">
    <text evidence="1">The sequence shown here is derived from an EMBL/GenBank/DDBJ whole genome shotgun (WGS) entry which is preliminary data.</text>
</comment>
<protein>
    <submittedName>
        <fullName evidence="1">Uncharacterized protein</fullName>
    </submittedName>
</protein>
<proteinExistence type="predicted"/>
<evidence type="ECO:0000313" key="2">
    <source>
        <dbReference type="Proteomes" id="UP000824881"/>
    </source>
</evidence>
<sequence length="820" mass="91456">MSSGDEDQEVGSDMAVDDWDSGSLVPPSRFAPLLPHPALAPFNSHALHGDLIRNPAMNDRHTFVSANEAGSDVTAIGTPLALRDNQHVHHTFPEMSPTCLLAAVSTTPVAEGMTPRDDLVLSPNLLSRDEGVPPSSYLKSSTPDASDKFVLESQHIGHARNTSNGRVTKDPTPTRVTVVVGSASRKPYSIEGNDTAMVRDEWKEETSGRSSEEDDPTPGDCLVTYQTGWDGESNEGDHDSASVNDPINQEWRSDSGSDGAVDDSRKSWGSESVEGDHNPSSVNDPINQEWRSDSGSEGEEEVKVEQEMDQDDPLSTIAAVVAEDGWNEESDEGSSEEEDRMLGDGAADDSRKSWGSESVEGDNKPPSNHDPVHREWRDDSGSEGEEEVKVEQEMDQDDPMSSTASVAAGDRDQSPFDNGFDRGFWGHHPTPGSFSEDNAHATSMHGDTESDGGNEKPYPNNGKHPKRDKSQRPYPGEEERQKHGKHHRRRRKHCVHCAPPNTDDGMSDSDEASGPPQRTYNVRHLDPKGLVLKVVVLISLHCCRSSYNPTEDMIRSFTLKPYGPIRPTVANFAMDARPQKGITTAWNKRLIEVFVQDFMEQPQYTCKDPAKIEHHFKQHLYQLKQRAAKLPTPEAAKAKSRENRRRALRERRVKACRNYSRQDPTLHRFLDLLGRLPYYAMSGDETDADASTSIGIGKTIDGYSITNLPWRSSDPEVTHWFRTFDLLHLSTRYMMTGNPTPGEWPRVRLPSSRIEKHKAEPPLGLPENFYGSAFLQSLHPMERQRLKVQTSMDLSFSREIETLAARYAHIRTRHDRPLDV</sequence>